<dbReference type="InterPro" id="IPR005930">
    <property type="entry name" value="Pyruv_COase"/>
</dbReference>
<dbReference type="PROSITE" id="PS50979">
    <property type="entry name" value="BC"/>
    <property type="match status" value="1"/>
</dbReference>
<gene>
    <name evidence="18" type="ORF">AOC33_03000</name>
</gene>
<evidence type="ECO:0000313" key="18">
    <source>
        <dbReference type="EMBL" id="OXL16069.1"/>
    </source>
</evidence>
<evidence type="ECO:0000256" key="4">
    <source>
        <dbReference type="ARBA" id="ARBA00022723"/>
    </source>
</evidence>
<feature type="binding site" description="via carbamate group" evidence="11">
    <location>
        <position position="714"/>
    </location>
    <ligand>
        <name>Mn(2+)</name>
        <dbReference type="ChEBI" id="CHEBI:29035"/>
    </ligand>
</feature>
<dbReference type="InterPro" id="IPR011761">
    <property type="entry name" value="ATP-grasp"/>
</dbReference>
<dbReference type="GO" id="GO:0005524">
    <property type="term" value="F:ATP binding"/>
    <property type="evidence" value="ECO:0007669"/>
    <property type="project" value="UniProtKB-UniRule"/>
</dbReference>
<dbReference type="NCBIfam" id="NF009554">
    <property type="entry name" value="PRK12999.1"/>
    <property type="match status" value="1"/>
</dbReference>
<dbReference type="CDD" id="cd07937">
    <property type="entry name" value="DRE_TIM_PC_TC_5S"/>
    <property type="match status" value="1"/>
</dbReference>
<organism evidence="18 19">
    <name type="scientific">Polynucleobacter cosmopolitanus</name>
    <dbReference type="NCBI Taxonomy" id="351345"/>
    <lineage>
        <taxon>Bacteria</taxon>
        <taxon>Pseudomonadati</taxon>
        <taxon>Pseudomonadota</taxon>
        <taxon>Betaproteobacteria</taxon>
        <taxon>Burkholderiales</taxon>
        <taxon>Burkholderiaceae</taxon>
        <taxon>Polynucleobacter</taxon>
    </lineage>
</organism>
<dbReference type="Pfam" id="PF02436">
    <property type="entry name" value="PYC_OADA"/>
    <property type="match status" value="1"/>
</dbReference>
<feature type="binding site" evidence="10">
    <location>
        <position position="878"/>
    </location>
    <ligand>
        <name>substrate</name>
    </ligand>
</feature>
<dbReference type="NCBIfam" id="TIGR01235">
    <property type="entry name" value="pyruv_carbox"/>
    <property type="match status" value="1"/>
</dbReference>
<dbReference type="SUPFAM" id="SSF56059">
    <property type="entry name" value="Glutathione synthetase ATP-binding domain-like"/>
    <property type="match status" value="1"/>
</dbReference>
<feature type="domain" description="ATP-grasp" evidence="15">
    <location>
        <begin position="125"/>
        <end position="321"/>
    </location>
</feature>
<dbReference type="SUPFAM" id="SSF51246">
    <property type="entry name" value="Rudiment single hybrid motif"/>
    <property type="match status" value="1"/>
</dbReference>
<evidence type="ECO:0000256" key="3">
    <source>
        <dbReference type="ARBA" id="ARBA00022598"/>
    </source>
</evidence>
<dbReference type="InterPro" id="IPR005479">
    <property type="entry name" value="CPAse_ATP-bd"/>
</dbReference>
<evidence type="ECO:0000256" key="6">
    <source>
        <dbReference type="ARBA" id="ARBA00022840"/>
    </source>
</evidence>
<keyword evidence="6 8" id="KW-0067">ATP-binding</keyword>
<feature type="modified residue" description="N6-carboxylysine" evidence="12">
    <location>
        <position position="714"/>
    </location>
</feature>
<dbReference type="PROSITE" id="PS00866">
    <property type="entry name" value="CPSASE_1"/>
    <property type="match status" value="1"/>
</dbReference>
<dbReference type="FunFam" id="3.30.1490.20:FF:000003">
    <property type="entry name" value="acetyl-CoA carboxylase isoform X1"/>
    <property type="match status" value="1"/>
</dbReference>
<dbReference type="Pfam" id="PF02786">
    <property type="entry name" value="CPSase_L_D2"/>
    <property type="match status" value="1"/>
</dbReference>
<keyword evidence="7 8" id="KW-0092">Biotin</keyword>
<dbReference type="CDD" id="cd06850">
    <property type="entry name" value="biotinyl_domain"/>
    <property type="match status" value="1"/>
</dbReference>
<feature type="binding site" evidence="11">
    <location>
        <position position="545"/>
    </location>
    <ligand>
        <name>Mn(2+)</name>
        <dbReference type="ChEBI" id="CHEBI:29035"/>
    </ligand>
</feature>
<dbReference type="Gene3D" id="3.20.20.70">
    <property type="entry name" value="Aldolase class I"/>
    <property type="match status" value="1"/>
</dbReference>
<evidence type="ECO:0000256" key="1">
    <source>
        <dbReference type="ARBA" id="ARBA00001953"/>
    </source>
</evidence>
<dbReference type="FunFam" id="3.40.50.20:FF:000010">
    <property type="entry name" value="Propionyl-CoA carboxylase subunit alpha"/>
    <property type="match status" value="1"/>
</dbReference>
<dbReference type="PROSITE" id="PS00867">
    <property type="entry name" value="CPSASE_2"/>
    <property type="match status" value="1"/>
</dbReference>
<proteinExistence type="predicted"/>
<evidence type="ECO:0000259" key="14">
    <source>
        <dbReference type="PROSITE" id="PS50968"/>
    </source>
</evidence>
<evidence type="ECO:0000313" key="19">
    <source>
        <dbReference type="Proteomes" id="UP000215188"/>
    </source>
</evidence>
<dbReference type="PANTHER" id="PTHR43778">
    <property type="entry name" value="PYRUVATE CARBOXYLASE"/>
    <property type="match status" value="1"/>
</dbReference>
<evidence type="ECO:0000256" key="9">
    <source>
        <dbReference type="PIRSR" id="PIRSR001594-1"/>
    </source>
</evidence>
<feature type="active site" evidence="9">
    <location>
        <position position="296"/>
    </location>
</feature>
<dbReference type="Gene3D" id="3.30.470.20">
    <property type="entry name" value="ATP-grasp fold, B domain"/>
    <property type="match status" value="1"/>
</dbReference>
<dbReference type="EMBL" id="NJGG01000001">
    <property type="protein sequence ID" value="OXL16069.1"/>
    <property type="molecule type" value="Genomic_DNA"/>
</dbReference>
<dbReference type="AlphaFoldDB" id="A0A229FXA4"/>
<keyword evidence="4 11" id="KW-0479">Metal-binding</keyword>
<dbReference type="Gene3D" id="3.10.600.10">
    <property type="entry name" value="pyruvate carboxylase f1077a mutant domain"/>
    <property type="match status" value="1"/>
</dbReference>
<feature type="binding site" evidence="11">
    <location>
        <position position="745"/>
    </location>
    <ligand>
        <name>Mn(2+)</name>
        <dbReference type="ChEBI" id="CHEBI:29035"/>
    </ligand>
</feature>
<evidence type="ECO:0000256" key="8">
    <source>
        <dbReference type="PIRNR" id="PIRNR001594"/>
    </source>
</evidence>
<dbReference type="InterPro" id="IPR000089">
    <property type="entry name" value="Biotin_lipoyl"/>
</dbReference>
<comment type="function">
    <text evidence="8">Catalyzes a 2-step reaction, involving the ATP-dependent carboxylation of the covalently attached biotin in the first step and the transfer of the carboxyl group to pyruvate in the second.</text>
</comment>
<accession>A0A229FXA4</accession>
<dbReference type="SUPFAM" id="SSF52440">
    <property type="entry name" value="PreATP-grasp domain"/>
    <property type="match status" value="1"/>
</dbReference>
<name>A0A229FXA4_9BURK</name>
<feature type="binding site" evidence="10">
    <location>
        <position position="203"/>
    </location>
    <ligand>
        <name>ATP</name>
        <dbReference type="ChEBI" id="CHEBI:30616"/>
    </ligand>
</feature>
<evidence type="ECO:0000256" key="10">
    <source>
        <dbReference type="PIRSR" id="PIRSR001594-2"/>
    </source>
</evidence>
<evidence type="ECO:0000256" key="13">
    <source>
        <dbReference type="SAM" id="Coils"/>
    </source>
</evidence>
<feature type="domain" description="Biotin carboxylation" evidence="16">
    <location>
        <begin position="3"/>
        <end position="457"/>
    </location>
</feature>
<evidence type="ECO:0000259" key="17">
    <source>
        <dbReference type="PROSITE" id="PS50991"/>
    </source>
</evidence>
<dbReference type="InterPro" id="IPR055268">
    <property type="entry name" value="PCB-like"/>
</dbReference>
<dbReference type="EC" id="6.4.1.1" evidence="2 8"/>
<comment type="catalytic activity">
    <reaction evidence="8">
        <text>hydrogencarbonate + pyruvate + ATP = oxaloacetate + ADP + phosphate + H(+)</text>
        <dbReference type="Rhea" id="RHEA:20844"/>
        <dbReference type="ChEBI" id="CHEBI:15361"/>
        <dbReference type="ChEBI" id="CHEBI:15378"/>
        <dbReference type="ChEBI" id="CHEBI:16452"/>
        <dbReference type="ChEBI" id="CHEBI:17544"/>
        <dbReference type="ChEBI" id="CHEBI:30616"/>
        <dbReference type="ChEBI" id="CHEBI:43474"/>
        <dbReference type="ChEBI" id="CHEBI:456216"/>
        <dbReference type="EC" id="6.4.1.1"/>
    </reaction>
</comment>
<dbReference type="FunFam" id="3.20.20.70:FF:000033">
    <property type="entry name" value="Pyruvate carboxylase"/>
    <property type="match status" value="1"/>
</dbReference>
<dbReference type="InterPro" id="IPR016185">
    <property type="entry name" value="PreATP-grasp_dom_sf"/>
</dbReference>
<dbReference type="FunFam" id="2.40.50.100:FF:000003">
    <property type="entry name" value="Acetyl-CoA carboxylase biotin carboxyl carrier protein"/>
    <property type="match status" value="1"/>
</dbReference>
<dbReference type="SUPFAM" id="SSF51230">
    <property type="entry name" value="Single hybrid motif"/>
    <property type="match status" value="1"/>
</dbReference>
<feature type="modified residue" description="N6-biotinyllysine" evidence="12">
    <location>
        <position position="1114"/>
    </location>
</feature>
<evidence type="ECO:0000256" key="11">
    <source>
        <dbReference type="PIRSR" id="PIRSR001594-3"/>
    </source>
</evidence>
<keyword evidence="3 8" id="KW-0436">Ligase</keyword>
<reference evidence="18 19" key="1">
    <citation type="submission" date="2017-06" db="EMBL/GenBank/DDBJ databases">
        <title>Reclassification of a Polynucleobacter cosmopolitanus strain isolated from tropical Lake Victoria as Polynucleobacter victoriensis comb. nov.</title>
        <authorList>
            <person name="Hahn M.W."/>
        </authorList>
    </citation>
    <scope>NUCLEOTIDE SEQUENCE [LARGE SCALE GENOMIC DNA]</scope>
    <source>
        <strain evidence="18 19">MWH-MoIso2</strain>
    </source>
</reference>
<dbReference type="Proteomes" id="UP000215188">
    <property type="component" value="Unassembled WGS sequence"/>
</dbReference>
<dbReference type="InterPro" id="IPR011764">
    <property type="entry name" value="Biotin_carboxylation_dom"/>
</dbReference>
<evidence type="ECO:0000256" key="5">
    <source>
        <dbReference type="ARBA" id="ARBA00022741"/>
    </source>
</evidence>
<dbReference type="GO" id="GO:0006094">
    <property type="term" value="P:gluconeogenesis"/>
    <property type="evidence" value="ECO:0007669"/>
    <property type="project" value="InterPro"/>
</dbReference>
<dbReference type="GO" id="GO:0005737">
    <property type="term" value="C:cytoplasm"/>
    <property type="evidence" value="ECO:0007669"/>
    <property type="project" value="TreeGrafter"/>
</dbReference>
<dbReference type="NCBIfam" id="NF006761">
    <property type="entry name" value="PRK09282.1"/>
    <property type="match status" value="1"/>
</dbReference>
<dbReference type="Pfam" id="PF00364">
    <property type="entry name" value="Biotin_lipoyl"/>
    <property type="match status" value="1"/>
</dbReference>
<feature type="binding site" evidence="10">
    <location>
        <position position="617"/>
    </location>
    <ligand>
        <name>substrate</name>
    </ligand>
</feature>
<dbReference type="InterPro" id="IPR011053">
    <property type="entry name" value="Single_hybrid_motif"/>
</dbReference>
<protein>
    <recommendedName>
        <fullName evidence="2 8">Pyruvate carboxylase</fullName>
        <ecNumber evidence="2 8">6.4.1.1</ecNumber>
    </recommendedName>
</protein>
<dbReference type="InterPro" id="IPR000891">
    <property type="entry name" value="PYR_CT"/>
</dbReference>
<dbReference type="Pfam" id="PF00682">
    <property type="entry name" value="HMGL-like"/>
    <property type="match status" value="1"/>
</dbReference>
<comment type="caution">
    <text evidence="18">The sequence shown here is derived from an EMBL/GenBank/DDBJ whole genome shotgun (WGS) entry which is preliminary data.</text>
</comment>
<dbReference type="SUPFAM" id="SSF51569">
    <property type="entry name" value="Aldolase"/>
    <property type="match status" value="1"/>
</dbReference>
<keyword evidence="5 8" id="KW-0547">Nucleotide-binding</keyword>
<comment type="cofactor">
    <cofactor evidence="1 8">
        <name>biotin</name>
        <dbReference type="ChEBI" id="CHEBI:57586"/>
    </cofactor>
</comment>
<dbReference type="Gene3D" id="2.40.50.100">
    <property type="match status" value="1"/>
</dbReference>
<sequence>MKKIRSILIANRSEIAIRVMRASNELGIRTVGIYANEDRFALHRFKADESYLVGEGKKPISAYLDIEDILRIAKKANVDAIHPGYGFLSENPDFAEACRKNDIIFIGPDPKVMRTLGNKVDARNAAVAAGVAVMPATKPLPQDLNEAKKMALAVGYPLMLKASWGGGGRGMRVIEDEKSLEAELPVARREALAAFGNDEVYLEKLVRNARHVEVQIIGDQHGQVVHLFERDCSVQRRNQKVVERAPAPYLDDVQRKMLCDSAIRLMQAVHYTHAGTVEFLMDGDTGEFYFIEVNPRIQVEHTVTEQVTGIDIVKAQIHISEGAKIGTPESGIPAQENIKLNGHALQCRVTTEDPENGFSPDYGKISTYRSAAGFGIRLDAGTAYAGAVITPYYDSLLVKVTASAPTSKEAIARMDRALREFRVRGLNTNLQFLENVINHPLFISGECSTRFIDNTPELYKFPKRRDRATRLLNFISGVIVNGNPEVSGRKLPTLPLPHPQLPQEDLTGSLAVGTKDRLTALGPKKFSEWMRNENRILLTDTTMRDAHQSLFATRMRTNDMVKVAPYYAHHLPQLFSLECWGGATFDVSMRFLNEDPWDRLKKIRVAAPNILLQMLLRSSNAVGYTNYPDNVVRYFIEQAAQNGIDLFRVFDSLNWVENMRVSMDAVLENNALCEATICYTGDIFNLKRAKYNLKYYVDMAKQLEKAGAHIIGIKDMAGVCRPLAITALVKAIKEEVGLPVHFHTHDTSGASIASVLAAIEAGVDAVDGAMDSMSGLTSQPSLGGIIASTEGSARDSGITLSQIRPVSAYWEGVRKYYSPFEADIRSGTSDVYLHEMPGGQYTNLREQARSLGIQHRWSEVAQAYADVNQLFGDIVKVTPSSKVVGDMALYMVTNDLSPEQVLDPAKEINFPESVISLFRGEMGYPADGFPKELGKKILRDKLAIEGRAGAHLESTNLEAAKKEAEEKVNRHINDTELASYLMYPKVFTTFAEHYKHNGDVSLLPTPVFFYGLNTGEEMAIEIDPGKTLVIRLQGTTPVDEEGIVRVFFELNGQPRTVKVKKLGATATKVGRIKAEITNPKHIAAPLPGMIATVAVKEGQVIQKGNPLVSIEAMKMETMITANEDGVIKKIHIASGVQVDAKDLLIEFA</sequence>
<dbReference type="InterPro" id="IPR003379">
    <property type="entry name" value="Carboxylase_cons_dom"/>
</dbReference>
<dbReference type="GO" id="GO:0004736">
    <property type="term" value="F:pyruvate carboxylase activity"/>
    <property type="evidence" value="ECO:0007669"/>
    <property type="project" value="UniProtKB-EC"/>
</dbReference>
<dbReference type="PROSITE" id="PS50991">
    <property type="entry name" value="PYR_CT"/>
    <property type="match status" value="1"/>
</dbReference>
<evidence type="ECO:0000256" key="12">
    <source>
        <dbReference type="PIRSR" id="PIRSR001594-4"/>
    </source>
</evidence>
<feature type="binding site" evidence="10">
    <location>
        <position position="119"/>
    </location>
    <ligand>
        <name>ATP</name>
        <dbReference type="ChEBI" id="CHEBI:30616"/>
    </ligand>
</feature>
<feature type="coiled-coil region" evidence="13">
    <location>
        <begin position="947"/>
        <end position="974"/>
    </location>
</feature>
<dbReference type="PIRSF" id="PIRSF001594">
    <property type="entry name" value="Pyruv_carbox"/>
    <property type="match status" value="1"/>
</dbReference>
<feature type="domain" description="Lipoyl-binding" evidence="14">
    <location>
        <begin position="1073"/>
        <end position="1148"/>
    </location>
</feature>
<dbReference type="InterPro" id="IPR013785">
    <property type="entry name" value="Aldolase_TIM"/>
</dbReference>
<evidence type="ECO:0000259" key="15">
    <source>
        <dbReference type="PROSITE" id="PS50975"/>
    </source>
</evidence>
<dbReference type="PANTHER" id="PTHR43778:SF2">
    <property type="entry name" value="PYRUVATE CARBOXYLASE, MITOCHONDRIAL"/>
    <property type="match status" value="1"/>
</dbReference>
<dbReference type="PROSITE" id="PS50975">
    <property type="entry name" value="ATP_GRASP"/>
    <property type="match status" value="1"/>
</dbReference>
<dbReference type="Pfam" id="PF00289">
    <property type="entry name" value="Biotin_carb_N"/>
    <property type="match status" value="1"/>
</dbReference>
<dbReference type="OrthoDB" id="9760256at2"/>
<dbReference type="Pfam" id="PF02785">
    <property type="entry name" value="Biotin_carb_C"/>
    <property type="match status" value="1"/>
</dbReference>
<dbReference type="InterPro" id="IPR011054">
    <property type="entry name" value="Rudment_hybrid_motif"/>
</dbReference>
<dbReference type="SUPFAM" id="SSF89000">
    <property type="entry name" value="post-HMGL domain-like"/>
    <property type="match status" value="1"/>
</dbReference>
<dbReference type="SMART" id="SM00878">
    <property type="entry name" value="Biotin_carb_C"/>
    <property type="match status" value="1"/>
</dbReference>
<dbReference type="GO" id="GO:0046872">
    <property type="term" value="F:metal ion binding"/>
    <property type="evidence" value="ECO:0007669"/>
    <property type="project" value="UniProtKB-KW"/>
</dbReference>
<evidence type="ECO:0000256" key="2">
    <source>
        <dbReference type="ARBA" id="ARBA00013057"/>
    </source>
</evidence>
<keyword evidence="13" id="KW-0175">Coiled coil</keyword>
<dbReference type="InterPro" id="IPR005481">
    <property type="entry name" value="BC-like_N"/>
</dbReference>
<keyword evidence="19" id="KW-1185">Reference proteome</keyword>
<dbReference type="RefSeq" id="WP_089515098.1">
    <property type="nucleotide sequence ID" value="NZ_NJGG01000001.1"/>
</dbReference>
<keyword evidence="18" id="KW-0670">Pyruvate</keyword>
<dbReference type="InterPro" id="IPR005482">
    <property type="entry name" value="Biotin_COase_C"/>
</dbReference>
<evidence type="ECO:0000259" key="16">
    <source>
        <dbReference type="PROSITE" id="PS50979"/>
    </source>
</evidence>
<feature type="binding site" evidence="11">
    <location>
        <position position="743"/>
    </location>
    <ligand>
        <name>Mn(2+)</name>
        <dbReference type="ChEBI" id="CHEBI:29035"/>
    </ligand>
</feature>
<evidence type="ECO:0000256" key="7">
    <source>
        <dbReference type="ARBA" id="ARBA00023267"/>
    </source>
</evidence>
<dbReference type="PROSITE" id="PS50968">
    <property type="entry name" value="BIOTINYL_LIPOYL"/>
    <property type="match status" value="1"/>
</dbReference>
<feature type="domain" description="Pyruvate carboxyltransferase" evidence="17">
    <location>
        <begin position="536"/>
        <end position="804"/>
    </location>
</feature>